<feature type="signal peptide" evidence="2">
    <location>
        <begin position="1"/>
        <end position="19"/>
    </location>
</feature>
<feature type="region of interest" description="Disordered" evidence="1">
    <location>
        <begin position="83"/>
        <end position="103"/>
    </location>
</feature>
<name>A0A2A6BWN4_PRIPA</name>
<evidence type="ECO:0000313" key="4">
    <source>
        <dbReference type="Proteomes" id="UP000005239"/>
    </source>
</evidence>
<dbReference type="EnsemblMetazoa" id="PPA01495.1">
    <property type="protein sequence ID" value="PPA01495.1"/>
    <property type="gene ID" value="WBGene00091049"/>
</dbReference>
<feature type="chain" id="PRO_5043881885" evidence="2">
    <location>
        <begin position="20"/>
        <end position="467"/>
    </location>
</feature>
<sequence length="467" mass="52916">MIFVFASVILLLSTINVNAAPEVASTFSGFTSALEDLIVITGNRTAFEECPVSEEDTELDTDLGSLLIILHELPKTLRVAGASAPAKPSKSCDPTCSSRSTHPNQQHLRAIIEEVQALLDGLIKETTSDELIIRYRMQSPFERLPRELAWRIVEYAPQTVFDLRLTSRSLKRCLDEYSLMPGALLLVEKLGVFSRDESNVITVSIYVKKCNAKLFERRFKMRMLPTAGLALPYVFPISDGTQNYSVVVDARDTRMVDLLAESMCARIKRVVLERCMIPTELAAVNKLLEGKQIGHLKMSVSSVTQEIVNDFLMPITAGKFGQITLSFRTIETVQFLLHLASVVRTLALIQLQVPGVDQSSRYFCGLVNFDWTPVIEGMFQRRLDKLFIDNRYYVNFLQGADRLLMRLTALNKPVWFAATVPQKPTLLNRVYIDYAVQTEYFDIHSHIFMLEVMSVKHRSRVDEMIEF</sequence>
<proteinExistence type="predicted"/>
<evidence type="ECO:0000256" key="1">
    <source>
        <dbReference type="SAM" id="MobiDB-lite"/>
    </source>
</evidence>
<dbReference type="AlphaFoldDB" id="A0A2A6BWN4"/>
<accession>A0A8R1Y6V5</accession>
<keyword evidence="2" id="KW-0732">Signal</keyword>
<evidence type="ECO:0000313" key="3">
    <source>
        <dbReference type="EnsemblMetazoa" id="PPA01495.1"/>
    </source>
</evidence>
<accession>A0A2A6BWN4</accession>
<keyword evidence="4" id="KW-1185">Reference proteome</keyword>
<evidence type="ECO:0000256" key="2">
    <source>
        <dbReference type="SAM" id="SignalP"/>
    </source>
</evidence>
<reference evidence="4" key="1">
    <citation type="journal article" date="2008" name="Nat. Genet.">
        <title>The Pristionchus pacificus genome provides a unique perspective on nematode lifestyle and parasitism.</title>
        <authorList>
            <person name="Dieterich C."/>
            <person name="Clifton S.W."/>
            <person name="Schuster L.N."/>
            <person name="Chinwalla A."/>
            <person name="Delehaunty K."/>
            <person name="Dinkelacker I."/>
            <person name="Fulton L."/>
            <person name="Fulton R."/>
            <person name="Godfrey J."/>
            <person name="Minx P."/>
            <person name="Mitreva M."/>
            <person name="Roeseler W."/>
            <person name="Tian H."/>
            <person name="Witte H."/>
            <person name="Yang S.P."/>
            <person name="Wilson R.K."/>
            <person name="Sommer R.J."/>
        </authorList>
    </citation>
    <scope>NUCLEOTIDE SEQUENCE [LARGE SCALE GENOMIC DNA]</scope>
    <source>
        <strain evidence="4">PS312</strain>
    </source>
</reference>
<organism evidence="3 4">
    <name type="scientific">Pristionchus pacificus</name>
    <name type="common">Parasitic nematode worm</name>
    <dbReference type="NCBI Taxonomy" id="54126"/>
    <lineage>
        <taxon>Eukaryota</taxon>
        <taxon>Metazoa</taxon>
        <taxon>Ecdysozoa</taxon>
        <taxon>Nematoda</taxon>
        <taxon>Chromadorea</taxon>
        <taxon>Rhabditida</taxon>
        <taxon>Rhabditina</taxon>
        <taxon>Diplogasteromorpha</taxon>
        <taxon>Diplogasteroidea</taxon>
        <taxon>Neodiplogasteridae</taxon>
        <taxon>Pristionchus</taxon>
    </lineage>
</organism>
<dbReference type="Proteomes" id="UP000005239">
    <property type="component" value="Unassembled WGS sequence"/>
</dbReference>
<reference evidence="3" key="2">
    <citation type="submission" date="2022-06" db="UniProtKB">
        <authorList>
            <consortium name="EnsemblMetazoa"/>
        </authorList>
    </citation>
    <scope>IDENTIFICATION</scope>
    <source>
        <strain evidence="3">PS312</strain>
    </source>
</reference>
<protein>
    <submittedName>
        <fullName evidence="3">Uncharacterized protein</fullName>
    </submittedName>
</protein>
<gene>
    <name evidence="3" type="primary">WBGene00091049</name>
</gene>
<feature type="compositionally biased region" description="Polar residues" evidence="1">
    <location>
        <begin position="92"/>
        <end position="103"/>
    </location>
</feature>